<protein>
    <submittedName>
        <fullName evidence="1">Uncharacterized protein</fullName>
    </submittedName>
</protein>
<reference evidence="1 2" key="1">
    <citation type="submission" date="2020-02" db="EMBL/GenBank/DDBJ databases">
        <authorList>
            <person name="Ferguson B K."/>
        </authorList>
    </citation>
    <scope>NUCLEOTIDE SEQUENCE [LARGE SCALE GENOMIC DNA]</scope>
</reference>
<accession>A0A6H5G431</accession>
<keyword evidence="2" id="KW-1185">Reference proteome</keyword>
<proteinExistence type="predicted"/>
<evidence type="ECO:0000313" key="1">
    <source>
        <dbReference type="EMBL" id="CAA9996502.1"/>
    </source>
</evidence>
<dbReference type="AlphaFoldDB" id="A0A6H5G431"/>
<name>A0A6H5G431_9HEMI</name>
<dbReference type="EMBL" id="CADCXU010004665">
    <property type="protein sequence ID" value="CAA9996502.1"/>
    <property type="molecule type" value="Genomic_DNA"/>
</dbReference>
<sequence>MQRGRSIFFVRRLRDNLPSHQNGQCPSGVHQSFTPLRRIARRDVGSVTTLRSSLHRYGSGRSGLRFEQHL</sequence>
<evidence type="ECO:0000313" key="2">
    <source>
        <dbReference type="Proteomes" id="UP000479000"/>
    </source>
</evidence>
<organism evidence="1 2">
    <name type="scientific">Nesidiocoris tenuis</name>
    <dbReference type="NCBI Taxonomy" id="355587"/>
    <lineage>
        <taxon>Eukaryota</taxon>
        <taxon>Metazoa</taxon>
        <taxon>Ecdysozoa</taxon>
        <taxon>Arthropoda</taxon>
        <taxon>Hexapoda</taxon>
        <taxon>Insecta</taxon>
        <taxon>Pterygota</taxon>
        <taxon>Neoptera</taxon>
        <taxon>Paraneoptera</taxon>
        <taxon>Hemiptera</taxon>
        <taxon>Heteroptera</taxon>
        <taxon>Panheteroptera</taxon>
        <taxon>Cimicomorpha</taxon>
        <taxon>Miridae</taxon>
        <taxon>Dicyphina</taxon>
        <taxon>Nesidiocoris</taxon>
    </lineage>
</organism>
<gene>
    <name evidence="1" type="ORF">NTEN_LOCUS3008</name>
</gene>
<dbReference type="Proteomes" id="UP000479000">
    <property type="component" value="Unassembled WGS sequence"/>
</dbReference>